<accession>A0A518I3I6</accession>
<dbReference type="Gene3D" id="2.60.120.380">
    <property type="match status" value="2"/>
</dbReference>
<gene>
    <name evidence="6" type="ORF">Enr13x_75800</name>
</gene>
<dbReference type="AlphaFoldDB" id="A0A518I3I6"/>
<evidence type="ECO:0000313" key="6">
    <source>
        <dbReference type="EMBL" id="QDV47669.1"/>
    </source>
</evidence>
<dbReference type="InterPro" id="IPR024079">
    <property type="entry name" value="MetalloPept_cat_dom_sf"/>
</dbReference>
<dbReference type="GO" id="GO:0006508">
    <property type="term" value="P:proteolysis"/>
    <property type="evidence" value="ECO:0007669"/>
    <property type="project" value="UniProtKB-KW"/>
</dbReference>
<keyword evidence="2" id="KW-0479">Metal-binding</keyword>
<dbReference type="GO" id="GO:0008270">
    <property type="term" value="F:zinc ion binding"/>
    <property type="evidence" value="ECO:0007669"/>
    <property type="project" value="InterPro"/>
</dbReference>
<evidence type="ECO:0000259" key="5">
    <source>
        <dbReference type="Pfam" id="PF00413"/>
    </source>
</evidence>
<dbReference type="Proteomes" id="UP000319004">
    <property type="component" value="Chromosome"/>
</dbReference>
<proteinExistence type="predicted"/>
<protein>
    <submittedName>
        <fullName evidence="6">Matrixin</fullName>
    </submittedName>
</protein>
<dbReference type="InterPro" id="IPR001818">
    <property type="entry name" value="Pept_M10_metallopeptidase"/>
</dbReference>
<reference evidence="6 7" key="1">
    <citation type="submission" date="2019-03" db="EMBL/GenBank/DDBJ databases">
        <title>Deep-cultivation of Planctomycetes and their phenomic and genomic characterization uncovers novel biology.</title>
        <authorList>
            <person name="Wiegand S."/>
            <person name="Jogler M."/>
            <person name="Boedeker C."/>
            <person name="Pinto D."/>
            <person name="Vollmers J."/>
            <person name="Rivas-Marin E."/>
            <person name="Kohn T."/>
            <person name="Peeters S.H."/>
            <person name="Heuer A."/>
            <person name="Rast P."/>
            <person name="Oberbeckmann S."/>
            <person name="Bunk B."/>
            <person name="Jeske O."/>
            <person name="Meyerdierks A."/>
            <person name="Storesund J.E."/>
            <person name="Kallscheuer N."/>
            <person name="Luecker S."/>
            <person name="Lage O.M."/>
            <person name="Pohl T."/>
            <person name="Merkel B.J."/>
            <person name="Hornburger P."/>
            <person name="Mueller R.-W."/>
            <person name="Bruemmer F."/>
            <person name="Labrenz M."/>
            <person name="Spormann A.M."/>
            <person name="Op den Camp H."/>
            <person name="Overmann J."/>
            <person name="Amann R."/>
            <person name="Jetten M.S.M."/>
            <person name="Mascher T."/>
            <person name="Medema M.H."/>
            <person name="Devos D.P."/>
            <person name="Kaster A.-K."/>
            <person name="Ovreas L."/>
            <person name="Rohde M."/>
            <person name="Galperin M.Y."/>
            <person name="Jogler C."/>
        </authorList>
    </citation>
    <scope>NUCLEOTIDE SEQUENCE [LARGE SCALE GENOMIC DNA]</scope>
    <source>
        <strain evidence="6 7">Enr13</strain>
    </source>
</reference>
<dbReference type="Gene3D" id="3.40.390.10">
    <property type="entry name" value="Collagenase (Catalytic Domain)"/>
    <property type="match status" value="1"/>
</dbReference>
<name>A0A518I3I6_9BACT</name>
<keyword evidence="7" id="KW-1185">Reference proteome</keyword>
<evidence type="ECO:0000256" key="1">
    <source>
        <dbReference type="ARBA" id="ARBA00022670"/>
    </source>
</evidence>
<dbReference type="GO" id="GO:0031012">
    <property type="term" value="C:extracellular matrix"/>
    <property type="evidence" value="ECO:0007669"/>
    <property type="project" value="InterPro"/>
</dbReference>
<dbReference type="EMBL" id="CP037423">
    <property type="protein sequence ID" value="QDV47669.1"/>
    <property type="molecule type" value="Genomic_DNA"/>
</dbReference>
<sequence>MKRVTRGRNVSAASLQTLEDRRMLAVFGNVWPNQRDLTISFPSDGVQIGSQQNDVNALLDTIAQRDQWQELALRAYQTWAVYADINVGLRNDYNNAFGAPGLLVGDPRFGEFRIGAFPQEGLVANSVPFQAVAGTYSGDLVLNSNEQFTFHDWADNQGPDPTTLAEGDRDLFSLLLHETGNTLGLDDNLLDWSVMFRQYTVPKGVLSAEDIEAITALYGQRSDPYEQLDNGSLYVASLIPTPVGLDPQTEVIRSRGSLSAGNDVDYYKIVPITGADSVTLRVRASGVSLLQSRLEVINAYGQVIDQTDAVSVFENDNELTITGIANQGELYLRVSAVDSSDVYAVGDYWVEVDYRGESERAGDLHPGAYDSGPDTLFAHFDLTDDEFGLDDHLTGAMEPVPSETLETKRYEIQSSVSSAADVDYIKITAPETIEGRLVVHVAGVGAVRPDVRLNVVDAQGQSVGASARLHADGTFTVEVAQPQASQDYFVKVSVDPNSTVDAGNYVAIAEFESPQAQMNDLAGGELTGESDKFIRWTAGKTRLYRFDLNAASADADQAVRLTVYDAHTREIKMVAVAHAGITRTTLAWLQQGEYILRFTAISTGTAPVTQVSFALAADGISDDQDEDWVDPADDPNYDPYYYHSGEYDEGYYESGSEYYYYEYYPYYPYYGP</sequence>
<evidence type="ECO:0000256" key="3">
    <source>
        <dbReference type="ARBA" id="ARBA00022801"/>
    </source>
</evidence>
<organism evidence="6 7">
    <name type="scientific">Stieleria neptunia</name>
    <dbReference type="NCBI Taxonomy" id="2527979"/>
    <lineage>
        <taxon>Bacteria</taxon>
        <taxon>Pseudomonadati</taxon>
        <taxon>Planctomycetota</taxon>
        <taxon>Planctomycetia</taxon>
        <taxon>Pirellulales</taxon>
        <taxon>Pirellulaceae</taxon>
        <taxon>Stieleria</taxon>
    </lineage>
</organism>
<evidence type="ECO:0000256" key="4">
    <source>
        <dbReference type="ARBA" id="ARBA00022833"/>
    </source>
</evidence>
<dbReference type="SUPFAM" id="SSF55486">
    <property type="entry name" value="Metalloproteases ('zincins'), catalytic domain"/>
    <property type="match status" value="1"/>
</dbReference>
<keyword evidence="4" id="KW-0862">Zinc</keyword>
<keyword evidence="3" id="KW-0378">Hydrolase</keyword>
<dbReference type="GO" id="GO:0004222">
    <property type="term" value="F:metalloendopeptidase activity"/>
    <property type="evidence" value="ECO:0007669"/>
    <property type="project" value="InterPro"/>
</dbReference>
<dbReference type="RefSeq" id="WP_145391750.1">
    <property type="nucleotide sequence ID" value="NZ_CP037423.1"/>
</dbReference>
<dbReference type="OrthoDB" id="289794at2"/>
<feature type="domain" description="Peptidase M10 metallopeptidase" evidence="5">
    <location>
        <begin position="135"/>
        <end position="219"/>
    </location>
</feature>
<dbReference type="Pfam" id="PF00413">
    <property type="entry name" value="Peptidase_M10"/>
    <property type="match status" value="1"/>
</dbReference>
<evidence type="ECO:0000256" key="2">
    <source>
        <dbReference type="ARBA" id="ARBA00022723"/>
    </source>
</evidence>
<evidence type="ECO:0000313" key="7">
    <source>
        <dbReference type="Proteomes" id="UP000319004"/>
    </source>
</evidence>
<keyword evidence="1" id="KW-0645">Protease</keyword>
<dbReference type="KEGG" id="snep:Enr13x_75800"/>